<dbReference type="Gene3D" id="3.40.50.720">
    <property type="entry name" value="NAD(P)-binding Rossmann-like Domain"/>
    <property type="match status" value="1"/>
</dbReference>
<dbReference type="AlphaFoldDB" id="A0A1H5RQ33"/>
<name>A0A1H5RQ33_9PROT</name>
<evidence type="ECO:0000313" key="1">
    <source>
        <dbReference type="EMBL" id="SEF39848.1"/>
    </source>
</evidence>
<organism evidence="1 2">
    <name type="scientific">Nitrosomonas ureae</name>
    <dbReference type="NCBI Taxonomy" id="44577"/>
    <lineage>
        <taxon>Bacteria</taxon>
        <taxon>Pseudomonadati</taxon>
        <taxon>Pseudomonadota</taxon>
        <taxon>Betaproteobacteria</taxon>
        <taxon>Nitrosomonadales</taxon>
        <taxon>Nitrosomonadaceae</taxon>
        <taxon>Nitrosomonas</taxon>
    </lineage>
</organism>
<sequence>MLSSAPMIAPRQRTGVYLTGSGSPAENAISAEDFAVAVVDELEKPSRMGQRFTVANANQ</sequence>
<protein>
    <submittedName>
        <fullName evidence="1">Uncharacterized protein</fullName>
    </submittedName>
</protein>
<dbReference type="Proteomes" id="UP000236753">
    <property type="component" value="Unassembled WGS sequence"/>
</dbReference>
<evidence type="ECO:0000313" key="2">
    <source>
        <dbReference type="Proteomes" id="UP000236753"/>
    </source>
</evidence>
<accession>A0A1H5RQ33</accession>
<dbReference type="EMBL" id="FNUX01000001">
    <property type="protein sequence ID" value="SEF39848.1"/>
    <property type="molecule type" value="Genomic_DNA"/>
</dbReference>
<reference evidence="1 2" key="1">
    <citation type="submission" date="2016-10" db="EMBL/GenBank/DDBJ databases">
        <authorList>
            <person name="de Groot N.N."/>
        </authorList>
    </citation>
    <scope>NUCLEOTIDE SEQUENCE [LARGE SCALE GENOMIC DNA]</scope>
    <source>
        <strain evidence="1 2">Nm13</strain>
    </source>
</reference>
<gene>
    <name evidence="1" type="ORF">SAMN05216334_101134</name>
</gene>
<proteinExistence type="predicted"/>